<dbReference type="InterPro" id="IPR036938">
    <property type="entry name" value="PAP2/HPO_sf"/>
</dbReference>
<keyword evidence="1" id="KW-0812">Transmembrane</keyword>
<name>A0A1A9I8Z0_9BACT</name>
<feature type="transmembrane region" description="Helical" evidence="1">
    <location>
        <begin position="202"/>
        <end position="220"/>
    </location>
</feature>
<feature type="domain" description="Phosphatidic acid phosphatase type 2/haloperoxidase" evidence="3">
    <location>
        <begin position="116"/>
        <end position="217"/>
    </location>
</feature>
<dbReference type="STRING" id="1176587.A8C56_09180"/>
<dbReference type="InterPro" id="IPR000326">
    <property type="entry name" value="PAP2/HPO"/>
</dbReference>
<feature type="chain" id="PRO_5008390073" evidence="2">
    <location>
        <begin position="19"/>
        <end position="254"/>
    </location>
</feature>
<dbReference type="Pfam" id="PF01569">
    <property type="entry name" value="PAP2"/>
    <property type="match status" value="1"/>
</dbReference>
<dbReference type="EMBL" id="CP015772">
    <property type="protein sequence ID" value="ANH83815.1"/>
    <property type="molecule type" value="Genomic_DNA"/>
</dbReference>
<evidence type="ECO:0000313" key="4">
    <source>
        <dbReference type="EMBL" id="ANH83815.1"/>
    </source>
</evidence>
<evidence type="ECO:0000259" key="3">
    <source>
        <dbReference type="SMART" id="SM00014"/>
    </source>
</evidence>
<dbReference type="KEGG" id="nia:A8C56_09180"/>
<dbReference type="Gene3D" id="1.20.144.10">
    <property type="entry name" value="Phosphatidic acid phosphatase type 2/haloperoxidase"/>
    <property type="match status" value="1"/>
</dbReference>
<reference evidence="4 5" key="1">
    <citation type="submission" date="2016-05" db="EMBL/GenBank/DDBJ databases">
        <title>Niabella ginsenosidivorans BS26 whole genome sequencing.</title>
        <authorList>
            <person name="Im W.T."/>
            <person name="Siddiqi M.Z."/>
        </authorList>
    </citation>
    <scope>NUCLEOTIDE SEQUENCE [LARGE SCALE GENOMIC DNA]</scope>
    <source>
        <strain evidence="4 5">BS26</strain>
    </source>
</reference>
<dbReference type="AlphaFoldDB" id="A0A1A9I8Z0"/>
<organism evidence="4 5">
    <name type="scientific">Niabella ginsenosidivorans</name>
    <dbReference type="NCBI Taxonomy" id="1176587"/>
    <lineage>
        <taxon>Bacteria</taxon>
        <taxon>Pseudomonadati</taxon>
        <taxon>Bacteroidota</taxon>
        <taxon>Chitinophagia</taxon>
        <taxon>Chitinophagales</taxon>
        <taxon>Chitinophagaceae</taxon>
        <taxon>Niabella</taxon>
    </lineage>
</organism>
<dbReference type="Proteomes" id="UP000077667">
    <property type="component" value="Chromosome"/>
</dbReference>
<keyword evidence="2" id="KW-0732">Signal</keyword>
<accession>A0A1A9I8Z0</accession>
<dbReference type="SUPFAM" id="SSF48317">
    <property type="entry name" value="Acid phosphatase/Vanadium-dependent haloperoxidase"/>
    <property type="match status" value="1"/>
</dbReference>
<evidence type="ECO:0000313" key="5">
    <source>
        <dbReference type="Proteomes" id="UP000077667"/>
    </source>
</evidence>
<keyword evidence="1" id="KW-0472">Membrane</keyword>
<dbReference type="SMART" id="SM00014">
    <property type="entry name" value="acidPPc"/>
    <property type="match status" value="1"/>
</dbReference>
<evidence type="ECO:0000256" key="1">
    <source>
        <dbReference type="SAM" id="Phobius"/>
    </source>
</evidence>
<sequence>MSFIISAVLLLSAAAANAQEDSTQTAVNKTTRPVFAPGKVSYKSYVLPAVLIGYGTVATIIRENKNGHQNQVPGASSKEGSIFLQPENYTALAPAATVAALNLLGIKGKHRPAEEALLYALSAGISSAIVYPLKNNIKVLRPDQSDLQSFPSGHSSIAFVSAEFLRREYGDQSPWYTVAGYAAATTTAIIRVAKNEHWVTDVFAGAGIGIASTTTAYWIYNKIKKQPKKGKQASTFLLPVVSDRFYGIYLVKLL</sequence>
<evidence type="ECO:0000256" key="2">
    <source>
        <dbReference type="SAM" id="SignalP"/>
    </source>
</evidence>
<feature type="signal peptide" evidence="2">
    <location>
        <begin position="1"/>
        <end position="18"/>
    </location>
</feature>
<keyword evidence="1" id="KW-1133">Transmembrane helix</keyword>
<proteinExistence type="predicted"/>
<keyword evidence="5" id="KW-1185">Reference proteome</keyword>
<protein>
    <submittedName>
        <fullName evidence="4">Phosphoesterase</fullName>
    </submittedName>
</protein>
<dbReference type="CDD" id="cd03394">
    <property type="entry name" value="PAP2_like_5"/>
    <property type="match status" value="1"/>
</dbReference>
<gene>
    <name evidence="4" type="ORF">A8C56_09180</name>
</gene>